<name>A0A160THJ5_9ZZZZ</name>
<sequence>MSLEAAQRYAWNLACTLKVIIILIETDEGYNAIPSDDYDGDVERVVREYDVFAS</sequence>
<protein>
    <submittedName>
        <fullName evidence="1">Uncharacterized protein</fullName>
    </submittedName>
</protein>
<reference evidence="1" key="1">
    <citation type="submission" date="2015-10" db="EMBL/GenBank/DDBJ databases">
        <authorList>
            <person name="Gilbert D.G."/>
        </authorList>
    </citation>
    <scope>NUCLEOTIDE SEQUENCE</scope>
</reference>
<accession>A0A160THJ5</accession>
<dbReference type="AlphaFoldDB" id="A0A160THJ5"/>
<organism evidence="1">
    <name type="scientific">hydrothermal vent metagenome</name>
    <dbReference type="NCBI Taxonomy" id="652676"/>
    <lineage>
        <taxon>unclassified sequences</taxon>
        <taxon>metagenomes</taxon>
        <taxon>ecological metagenomes</taxon>
    </lineage>
</organism>
<proteinExistence type="predicted"/>
<gene>
    <name evidence="1" type="ORF">MGWOODY_Smn2971</name>
</gene>
<dbReference type="EMBL" id="CZQE01000081">
    <property type="protein sequence ID" value="CUS43753.1"/>
    <property type="molecule type" value="Genomic_DNA"/>
</dbReference>
<evidence type="ECO:0000313" key="1">
    <source>
        <dbReference type="EMBL" id="CUS43753.1"/>
    </source>
</evidence>